<proteinExistence type="predicted"/>
<name>A0A6I6GA25_9BACT</name>
<dbReference type="KEGG" id="fls:GLV81_17460"/>
<dbReference type="Pfam" id="PF13181">
    <property type="entry name" value="TPR_8"/>
    <property type="match status" value="1"/>
</dbReference>
<reference evidence="2 3" key="1">
    <citation type="submission" date="2019-11" db="EMBL/GenBank/DDBJ databases">
        <authorList>
            <person name="Im W.T."/>
        </authorList>
    </citation>
    <scope>NUCLEOTIDE SEQUENCE [LARGE SCALE GENOMIC DNA]</scope>
    <source>
        <strain evidence="2 3">SB-02</strain>
    </source>
</reference>
<sequence length="622" mass="68112">MLNNAQGLMQAAGMDMNAEEPIVPKKNPAKIAAIPATPAAAAMPAYLQKLQAAIATKISAADKAEADKLLQANGSNVNAANAAVGLWMGKMPLQALYVMSKAAVADATNPNTLNNYASMLSMAGAEQLALPILQRLNQQYPRNSTILNNIGQAWLGLGDLLKAEQYLDSAIRIYPGHSQANLAKANIAESKGNTKAAAEAIRKSLDESFSNDKVNQLRKYGERYNGSNLRLPSSMPADALGLHRFTWPAYPVTVEQSQLLEKEWQQLKEQCRKEGEVLKQKFERTQQQAFEEQEQRNKALFAYNPLSGAPPPQPLPPFAEAASIKLRYYIEDKDGGQQFRIQKLAQAMADAHQKVALLDQQRQADLKAVQEKYDPLIGEGRPNPLEAYCAEYNAVNSKFLAAANPLLERSYKNWLDENLRRLNNEMYYYQYIQWPTQFEATKLQAKISWLSAIADQPVQFAALGPFCKSKPQTPPSGKGLAEFDDIACQYNSTMDLGVFQITSNCSRLSGHIKLGPVEYNRKIDMDKDILLAASLEVTAGVSKGWEKGPVAAEAKAEVRGKLEWNEKQMTNWTVTADAGVSVGSNLGYGDKSIEIAGATAQIGMNSGPSLSGRGLLQGVQIK</sequence>
<dbReference type="SMART" id="SM00028">
    <property type="entry name" value="TPR"/>
    <property type="match status" value="2"/>
</dbReference>
<dbReference type="PROSITE" id="PS50005">
    <property type="entry name" value="TPR"/>
    <property type="match status" value="1"/>
</dbReference>
<dbReference type="Proteomes" id="UP000426027">
    <property type="component" value="Chromosome"/>
</dbReference>
<feature type="repeat" description="TPR" evidence="1">
    <location>
        <begin position="144"/>
        <end position="177"/>
    </location>
</feature>
<evidence type="ECO:0000256" key="1">
    <source>
        <dbReference type="PROSITE-ProRule" id="PRU00339"/>
    </source>
</evidence>
<dbReference type="AlphaFoldDB" id="A0A6I6GA25"/>
<gene>
    <name evidence="2" type="ORF">GLV81_17460</name>
</gene>
<keyword evidence="3" id="KW-1185">Reference proteome</keyword>
<keyword evidence="1" id="KW-0802">TPR repeat</keyword>
<dbReference type="EMBL" id="CP046566">
    <property type="protein sequence ID" value="QGW29666.1"/>
    <property type="molecule type" value="Genomic_DNA"/>
</dbReference>
<accession>A0A6I6GA25</accession>
<dbReference type="InterPro" id="IPR019734">
    <property type="entry name" value="TPR_rpt"/>
</dbReference>
<protein>
    <submittedName>
        <fullName evidence="2">Uncharacterized protein</fullName>
    </submittedName>
</protein>
<dbReference type="Gene3D" id="1.25.40.10">
    <property type="entry name" value="Tetratricopeptide repeat domain"/>
    <property type="match status" value="1"/>
</dbReference>
<dbReference type="RefSeq" id="WP_157480087.1">
    <property type="nucleotide sequence ID" value="NZ_CP046566.1"/>
</dbReference>
<evidence type="ECO:0000313" key="2">
    <source>
        <dbReference type="EMBL" id="QGW29666.1"/>
    </source>
</evidence>
<evidence type="ECO:0000313" key="3">
    <source>
        <dbReference type="Proteomes" id="UP000426027"/>
    </source>
</evidence>
<dbReference type="SUPFAM" id="SSF48452">
    <property type="entry name" value="TPR-like"/>
    <property type="match status" value="1"/>
</dbReference>
<dbReference type="InterPro" id="IPR011990">
    <property type="entry name" value="TPR-like_helical_dom_sf"/>
</dbReference>
<organism evidence="2 3">
    <name type="scientific">Phnomibacter ginsenosidimutans</name>
    <dbReference type="NCBI Taxonomy" id="2676868"/>
    <lineage>
        <taxon>Bacteria</taxon>
        <taxon>Pseudomonadati</taxon>
        <taxon>Bacteroidota</taxon>
        <taxon>Chitinophagia</taxon>
        <taxon>Chitinophagales</taxon>
        <taxon>Chitinophagaceae</taxon>
        <taxon>Phnomibacter</taxon>
    </lineage>
</organism>